<dbReference type="InterPro" id="IPR010272">
    <property type="entry name" value="T6SS_TssF"/>
</dbReference>
<evidence type="ECO:0000313" key="1">
    <source>
        <dbReference type="EMBL" id="NYS25635.1"/>
    </source>
</evidence>
<keyword evidence="2" id="KW-1185">Reference proteome</keyword>
<proteinExistence type="predicted"/>
<dbReference type="PANTHER" id="PTHR35370:SF1">
    <property type="entry name" value="TYPE VI SECRETION SYSTEM COMPONENT TSSF1"/>
    <property type="match status" value="1"/>
</dbReference>
<reference evidence="1 2" key="1">
    <citation type="journal article" date="2000" name="Arch. Microbiol.">
        <title>Rhodobaca bogoriensis gen. nov. and sp. nov., an alkaliphilic purple nonsulfur bacterium from African Rift Valley soda lakes.</title>
        <authorList>
            <person name="Milford A.D."/>
            <person name="Achenbach L.A."/>
            <person name="Jung D.O."/>
            <person name="Madigan M.T."/>
        </authorList>
    </citation>
    <scope>NUCLEOTIDE SEQUENCE [LARGE SCALE GENOMIC DNA]</scope>
    <source>
        <strain evidence="1 2">2376</strain>
    </source>
</reference>
<accession>A0A7Z0I0D7</accession>
<dbReference type="PIRSF" id="PIRSF028304">
    <property type="entry name" value="UCP028304"/>
    <property type="match status" value="1"/>
</dbReference>
<dbReference type="Proteomes" id="UP000529417">
    <property type="component" value="Unassembled WGS sequence"/>
</dbReference>
<dbReference type="RefSeq" id="WP_179906435.1">
    <property type="nucleotide sequence ID" value="NZ_JACBXS010000022.1"/>
</dbReference>
<protein>
    <submittedName>
        <fullName evidence="1">Type VI secretion system baseplate subunit TssF</fullName>
    </submittedName>
</protein>
<sequence>MDTRLLSHYEAELAFLRDMGAEFAAAYPKIAGRLGMEGLEVLDPYVERLLEGTAFLTARVQLEIDQQFPSFTSNLLEIIYPHYLAPTPSMMVAAFEPDINNAGVKAGFVLKRHTQLRSRVIEGEQTACIYRTSADVTLWPLRIAEAQYIGSRGELVAANVARDTAARAGIRLRLQRTDGEPMAKLPLERLVVHLNGGGSGPFELHEALCTQVEGLAARATNPRADWVEHLRQAQIIPRGFERDEALLPLPRRSFDGYRLLQEYFAMPARFHFVELTGLDAAIRRAEGDAVDLYILLGEPLKDGGACVHPGAFILNAAPAVNLFERRFDRVLVSQADVEHHVVPNRTAPLDFEIYALDSVTGISGEGQADTPFLPFYSATDLTSAGSVHPAFYTVRRRMRQRTERERLHGTRTSYLGSEVFLSLVDRSQAPYPAALTQLAVKGLVSNRDLPLLLSTAGHNTFHLTEGGPVLSVSTPVSPTRPQPSLGHGDTAWRIISHLSLNYLSIAESETEGGGASAALREMVGLYVPRGDRAMSQQLEGIVGVATRPIVRRMTDEVLSTAVRGLEIRLDLDESFFQGTGVYTLGAVLERFFRKYVAINSFTETVLRTQQRGEIIRWKPGGGLGRMI</sequence>
<dbReference type="AlphaFoldDB" id="A0A7Z0I0D7"/>
<evidence type="ECO:0000313" key="2">
    <source>
        <dbReference type="Proteomes" id="UP000529417"/>
    </source>
</evidence>
<name>A0A7Z0I0D7_9RHOB</name>
<organism evidence="1 2">
    <name type="scientific">Rhabdonatronobacter sediminivivens</name>
    <dbReference type="NCBI Taxonomy" id="2743469"/>
    <lineage>
        <taxon>Bacteria</taxon>
        <taxon>Pseudomonadati</taxon>
        <taxon>Pseudomonadota</taxon>
        <taxon>Alphaproteobacteria</taxon>
        <taxon>Rhodobacterales</taxon>
        <taxon>Paracoccaceae</taxon>
        <taxon>Rhabdonatronobacter</taxon>
    </lineage>
</organism>
<dbReference type="NCBIfam" id="TIGR03359">
    <property type="entry name" value="VI_chp_6"/>
    <property type="match status" value="1"/>
</dbReference>
<comment type="caution">
    <text evidence="1">The sequence shown here is derived from an EMBL/GenBank/DDBJ whole genome shotgun (WGS) entry which is preliminary data.</text>
</comment>
<gene>
    <name evidence="1" type="primary">tssF</name>
    <name evidence="1" type="ORF">HUK65_11590</name>
</gene>
<dbReference type="Pfam" id="PF05947">
    <property type="entry name" value="T6SS_TssF"/>
    <property type="match status" value="1"/>
</dbReference>
<dbReference type="EMBL" id="JACBXS010000022">
    <property type="protein sequence ID" value="NYS25635.1"/>
    <property type="molecule type" value="Genomic_DNA"/>
</dbReference>
<dbReference type="PANTHER" id="PTHR35370">
    <property type="entry name" value="CYTOPLASMIC PROTEIN-RELATED-RELATED"/>
    <property type="match status" value="1"/>
</dbReference>